<dbReference type="Proteomes" id="UP000060487">
    <property type="component" value="Unassembled WGS sequence"/>
</dbReference>
<evidence type="ECO:0000256" key="5">
    <source>
        <dbReference type="ARBA" id="ARBA00031529"/>
    </source>
</evidence>
<comment type="pathway">
    <text evidence="1">Cofactor biosynthesis; adenosylcobalamin biosynthesis; adenosylcobalamin from cob(II)yrinate a,c-diamide: step 2/7.</text>
</comment>
<organism evidence="10 11">
    <name type="scientific">Candidatus Magnetominusculus xianensis</name>
    <dbReference type="NCBI Taxonomy" id="1748249"/>
    <lineage>
        <taxon>Bacteria</taxon>
        <taxon>Pseudomonadati</taxon>
        <taxon>Nitrospirota</taxon>
        <taxon>Nitrospiria</taxon>
        <taxon>Nitrospirales</taxon>
        <taxon>Nitrospiraceae</taxon>
        <taxon>Candidatus Magnetominusculus</taxon>
    </lineage>
</organism>
<dbReference type="GO" id="GO:0008817">
    <property type="term" value="F:corrinoid adenosyltransferase activity"/>
    <property type="evidence" value="ECO:0007669"/>
    <property type="project" value="UniProtKB-EC"/>
</dbReference>
<evidence type="ECO:0000256" key="6">
    <source>
        <dbReference type="ARBA" id="ARBA00033334"/>
    </source>
</evidence>
<evidence type="ECO:0000256" key="7">
    <source>
        <dbReference type="ARBA" id="ARBA00033354"/>
    </source>
</evidence>
<comment type="catalytic activity">
    <reaction evidence="8">
        <text>2 cob(II)yrinate a,c diamide + reduced [electron-transfer flavoprotein] + 2 ATP = 2 adenosylcob(III)yrinate a,c-diamide + 2 triphosphate + oxidized [electron-transfer flavoprotein] + 3 H(+)</text>
        <dbReference type="Rhea" id="RHEA:11528"/>
        <dbReference type="Rhea" id="RHEA-COMP:10685"/>
        <dbReference type="Rhea" id="RHEA-COMP:10686"/>
        <dbReference type="ChEBI" id="CHEBI:15378"/>
        <dbReference type="ChEBI" id="CHEBI:18036"/>
        <dbReference type="ChEBI" id="CHEBI:30616"/>
        <dbReference type="ChEBI" id="CHEBI:57692"/>
        <dbReference type="ChEBI" id="CHEBI:58307"/>
        <dbReference type="ChEBI" id="CHEBI:58503"/>
        <dbReference type="ChEBI" id="CHEBI:58537"/>
        <dbReference type="EC" id="2.5.1.17"/>
    </reaction>
</comment>
<proteinExistence type="inferred from homology"/>
<gene>
    <name evidence="10" type="primary">btuR</name>
    <name evidence="10" type="ORF">ASN18_2130</name>
</gene>
<comment type="function">
    <text evidence="4">Required for both de novo synthesis of the corrin ring for the assimilation of exogenous corrinoids. Participates in the adenosylation of a variety of incomplete and complete corrinoids.</text>
</comment>
<dbReference type="InterPro" id="IPR027417">
    <property type="entry name" value="P-loop_NTPase"/>
</dbReference>
<dbReference type="Gene3D" id="3.40.50.300">
    <property type="entry name" value="P-loop containing nucleotide triphosphate hydrolases"/>
    <property type="match status" value="1"/>
</dbReference>
<dbReference type="EC" id="2.5.1.17" evidence="3"/>
<dbReference type="SUPFAM" id="SSF52540">
    <property type="entry name" value="P-loop containing nucleoside triphosphate hydrolases"/>
    <property type="match status" value="1"/>
</dbReference>
<reference evidence="10 11" key="1">
    <citation type="submission" date="2015-11" db="EMBL/GenBank/DDBJ databases">
        <authorList>
            <person name="Lin W."/>
        </authorList>
    </citation>
    <scope>NUCLEOTIDE SEQUENCE [LARGE SCALE GENOMIC DNA]</scope>
    <source>
        <strain evidence="10 11">HCH-1</strain>
    </source>
</reference>
<accession>A0ABR5SDW2</accession>
<protein>
    <recommendedName>
        <fullName evidence="3">corrinoid adenosyltransferase</fullName>
        <ecNumber evidence="3">2.5.1.17</ecNumber>
    </recommendedName>
    <alternativeName>
        <fullName evidence="5">Cob(II)alamin adenosyltransferase</fullName>
    </alternativeName>
    <alternativeName>
        <fullName evidence="7">Cob(II)yrinic acid a,c-diamide adenosyltransferase</fullName>
    </alternativeName>
    <alternativeName>
        <fullName evidence="6">Cobinamide/cobalamin adenosyltransferase</fullName>
    </alternativeName>
</protein>
<evidence type="ECO:0000256" key="2">
    <source>
        <dbReference type="ARBA" id="ARBA00007487"/>
    </source>
</evidence>
<evidence type="ECO:0000256" key="1">
    <source>
        <dbReference type="ARBA" id="ARBA00005121"/>
    </source>
</evidence>
<evidence type="ECO:0000256" key="3">
    <source>
        <dbReference type="ARBA" id="ARBA00012454"/>
    </source>
</evidence>
<comment type="catalytic activity">
    <reaction evidence="9">
        <text>2 cob(II)alamin + reduced [electron-transfer flavoprotein] + 2 ATP = 2 adenosylcob(III)alamin + 2 triphosphate + oxidized [electron-transfer flavoprotein] + 3 H(+)</text>
        <dbReference type="Rhea" id="RHEA:28671"/>
        <dbReference type="Rhea" id="RHEA-COMP:10685"/>
        <dbReference type="Rhea" id="RHEA-COMP:10686"/>
        <dbReference type="ChEBI" id="CHEBI:15378"/>
        <dbReference type="ChEBI" id="CHEBI:16304"/>
        <dbReference type="ChEBI" id="CHEBI:18036"/>
        <dbReference type="ChEBI" id="CHEBI:18408"/>
        <dbReference type="ChEBI" id="CHEBI:30616"/>
        <dbReference type="ChEBI" id="CHEBI:57692"/>
        <dbReference type="ChEBI" id="CHEBI:58307"/>
        <dbReference type="EC" id="2.5.1.17"/>
    </reaction>
</comment>
<name>A0ABR5SDW2_9BACT</name>
<evidence type="ECO:0000256" key="4">
    <source>
        <dbReference type="ARBA" id="ARBA00024929"/>
    </source>
</evidence>
<evidence type="ECO:0000256" key="8">
    <source>
        <dbReference type="ARBA" id="ARBA00048555"/>
    </source>
</evidence>
<dbReference type="InterPro" id="IPR003724">
    <property type="entry name" value="CblAdoTrfase_CobA"/>
</dbReference>
<keyword evidence="10" id="KW-0808">Transferase</keyword>
<dbReference type="EMBL" id="LNQR01000074">
    <property type="protein sequence ID" value="KWT83679.1"/>
    <property type="molecule type" value="Genomic_DNA"/>
</dbReference>
<comment type="similarity">
    <text evidence="2">Belongs to the Cob(I)alamin adenosyltransferase family.</text>
</comment>
<dbReference type="RefSeq" id="WP_085052733.1">
    <property type="nucleotide sequence ID" value="NZ_LNQR01000074.1"/>
</dbReference>
<evidence type="ECO:0000313" key="11">
    <source>
        <dbReference type="Proteomes" id="UP000060487"/>
    </source>
</evidence>
<dbReference type="PANTHER" id="PTHR46638">
    <property type="entry name" value="CORRINOID ADENOSYLTRANSFERASE"/>
    <property type="match status" value="1"/>
</dbReference>
<evidence type="ECO:0000313" key="10">
    <source>
        <dbReference type="EMBL" id="KWT83679.1"/>
    </source>
</evidence>
<sequence>MFGGKVQVYTGDGKGKTTAAVGLSVRALGAGLRVFFAQFIKSRESSEFTALAAFGERFCLRRFGMGFVWGAPSQEDKDAAQAGLLQARESMLSSTYDIVVLDEINVAISCGLISSKDIVELIKDRPDGVELVLTGRGAPEEITAAADLVTELKEIKHYYHSGVKARKGIEY</sequence>
<comment type="caution">
    <text evidence="10">The sequence shown here is derived from an EMBL/GenBank/DDBJ whole genome shotgun (WGS) entry which is preliminary data.</text>
</comment>
<dbReference type="CDD" id="cd00561">
    <property type="entry name" value="CobA_ACA"/>
    <property type="match status" value="1"/>
</dbReference>
<evidence type="ECO:0000256" key="9">
    <source>
        <dbReference type="ARBA" id="ARBA00048692"/>
    </source>
</evidence>
<keyword evidence="11" id="KW-1185">Reference proteome</keyword>
<dbReference type="PIRSF" id="PIRSF015617">
    <property type="entry name" value="Adensltrnsf_CobA"/>
    <property type="match status" value="1"/>
</dbReference>
<dbReference type="PANTHER" id="PTHR46638:SF1">
    <property type="entry name" value="CORRINOID ADENOSYLTRANSFERASE"/>
    <property type="match status" value="1"/>
</dbReference>
<dbReference type="Pfam" id="PF02572">
    <property type="entry name" value="CobA_CobO_BtuR"/>
    <property type="match status" value="1"/>
</dbReference>